<evidence type="ECO:0000313" key="1">
    <source>
        <dbReference type="EMBL" id="VFS59429.1"/>
    </source>
</evidence>
<accession>A0A485ASP5</accession>
<evidence type="ECO:0000313" key="2">
    <source>
        <dbReference type="Proteomes" id="UP000401081"/>
    </source>
</evidence>
<gene>
    <name evidence="1" type="ORF">NCTC12993_01343</name>
</gene>
<name>A0A485ASP5_KLUCR</name>
<dbReference type="AlphaFoldDB" id="A0A485ASP5"/>
<protein>
    <submittedName>
        <fullName evidence="1">Uncharacterized protein</fullName>
    </submittedName>
</protein>
<dbReference type="EMBL" id="CAADJD010000013">
    <property type="protein sequence ID" value="VFS59429.1"/>
    <property type="molecule type" value="Genomic_DNA"/>
</dbReference>
<dbReference type="Proteomes" id="UP000401081">
    <property type="component" value="Unassembled WGS sequence"/>
</dbReference>
<proteinExistence type="predicted"/>
<keyword evidence="2" id="KW-1185">Reference proteome</keyword>
<reference evidence="1 2" key="1">
    <citation type="submission" date="2019-03" db="EMBL/GenBank/DDBJ databases">
        <authorList>
            <consortium name="Pathogen Informatics"/>
        </authorList>
    </citation>
    <scope>NUCLEOTIDE SEQUENCE [LARGE SCALE GENOMIC DNA]</scope>
    <source>
        <strain evidence="1 2">NCTC12993</strain>
    </source>
</reference>
<sequence length="84" mass="9146">MALCFFLLSLMPDIPEPSPASSIFLSSRITTIGITRTRANFCHLVHGFQRGNGLFAIYRDDHVVILDPRCAAGPSGEISLTTIP</sequence>
<organism evidence="1 2">
    <name type="scientific">Kluyvera cryocrescens</name>
    <name type="common">Kluyvera citrophila</name>
    <dbReference type="NCBI Taxonomy" id="580"/>
    <lineage>
        <taxon>Bacteria</taxon>
        <taxon>Pseudomonadati</taxon>
        <taxon>Pseudomonadota</taxon>
        <taxon>Gammaproteobacteria</taxon>
        <taxon>Enterobacterales</taxon>
        <taxon>Enterobacteriaceae</taxon>
        <taxon>Kluyvera</taxon>
    </lineage>
</organism>